<dbReference type="EMBL" id="RQZG01000010">
    <property type="protein sequence ID" value="RRD04533.1"/>
    <property type="molecule type" value="Genomic_DNA"/>
</dbReference>
<evidence type="ECO:0000259" key="3">
    <source>
        <dbReference type="Pfam" id="PF03787"/>
    </source>
</evidence>
<dbReference type="InterPro" id="IPR005537">
    <property type="entry name" value="RAMP_III_fam"/>
</dbReference>
<name>A0A3P1T7W6_9ACTN</name>
<proteinExistence type="predicted"/>
<feature type="domain" description="CRISPR type III-associated protein" evidence="3">
    <location>
        <begin position="13"/>
        <end position="262"/>
    </location>
</feature>
<dbReference type="Proteomes" id="UP000280819">
    <property type="component" value="Unassembled WGS sequence"/>
</dbReference>
<evidence type="ECO:0000313" key="4">
    <source>
        <dbReference type="EMBL" id="RRD04533.1"/>
    </source>
</evidence>
<accession>A0A3P1T7W6</accession>
<dbReference type="PANTHER" id="PTHR36700">
    <property type="entry name" value="CRISPR SYSTEM CMR SUBUNIT CMR4"/>
    <property type="match status" value="1"/>
</dbReference>
<dbReference type="NCBIfam" id="TIGR02580">
    <property type="entry name" value="cas_RAMP_Cmr4"/>
    <property type="match status" value="1"/>
</dbReference>
<reference evidence="4 5" key="1">
    <citation type="submission" date="2018-11" db="EMBL/GenBank/DDBJ databases">
        <title>Genomes From Bacteria Associated with the Canine Oral Cavity: a Test Case for Automated Genome-Based Taxonomic Assignment.</title>
        <authorList>
            <person name="Coil D.A."/>
            <person name="Jospin G."/>
            <person name="Darling A.E."/>
            <person name="Wallis C."/>
            <person name="Davis I.J."/>
            <person name="Harris S."/>
            <person name="Eisen J.A."/>
            <person name="Holcombe L.J."/>
            <person name="O'Flynn C."/>
        </authorList>
    </citation>
    <scope>NUCLEOTIDE SEQUENCE [LARGE SCALE GENOMIC DNA]</scope>
    <source>
        <strain evidence="4 5">OH887_COT-365</strain>
    </source>
</reference>
<comment type="subunit">
    <text evidence="2">Part of the Csm effector complex that includes Cas10, Csm2, Csm3, Csm4 and Csm5.</text>
</comment>
<organism evidence="4 5">
    <name type="scientific">Arachnia propionica</name>
    <dbReference type="NCBI Taxonomy" id="1750"/>
    <lineage>
        <taxon>Bacteria</taxon>
        <taxon>Bacillati</taxon>
        <taxon>Actinomycetota</taxon>
        <taxon>Actinomycetes</taxon>
        <taxon>Propionibacteriales</taxon>
        <taxon>Propionibacteriaceae</taxon>
        <taxon>Arachnia</taxon>
    </lineage>
</organism>
<evidence type="ECO:0000313" key="5">
    <source>
        <dbReference type="Proteomes" id="UP000280819"/>
    </source>
</evidence>
<protein>
    <submittedName>
        <fullName evidence="4">Type III-B CRISPR module RAMP protein Cmr4</fullName>
    </submittedName>
</protein>
<dbReference type="OrthoDB" id="9789361at2"/>
<dbReference type="AlphaFoldDB" id="A0A3P1T7W6"/>
<evidence type="ECO:0000256" key="1">
    <source>
        <dbReference type="ARBA" id="ARBA00023118"/>
    </source>
</evidence>
<gene>
    <name evidence="4" type="primary">cmr4</name>
    <name evidence="4" type="ORF">EII34_09500</name>
</gene>
<comment type="caution">
    <text evidence="4">The sequence shown here is derived from an EMBL/GenBank/DDBJ whole genome shotgun (WGS) entry which is preliminary data.</text>
</comment>
<dbReference type="PANTHER" id="PTHR36700:SF1">
    <property type="entry name" value="CRISPR SYSTEM CMR SUBUNIT CMR4"/>
    <property type="match status" value="1"/>
</dbReference>
<sequence>MTEQVTLNLLWQAITPLHVGTGQDGGGLVDLPVAREAATGFPILPASGIKGGFRDGVYDEAANARYGTTEKQGDVTFTDARLFALAVPSFKGTFALVTCPLVLHRLRRDREYLLPGQGTLPQISVNDDGVIAPDALVTGEHVRLRDHRLPRAGSATRLGRYADILLAGLPETDRQTVTERLCVVSDQVFSFLCETSLDISPHVRLNPDSKTVEHGALWWEECIPAESLLTNFVICRRGTDAGVFRSRQLRRVGGKGTVGRGLVLTVAAKEA</sequence>
<dbReference type="InterPro" id="IPR013410">
    <property type="entry name" value="CRISPR-assoc_RAMP_Cmr4"/>
</dbReference>
<evidence type="ECO:0000256" key="2">
    <source>
        <dbReference type="ARBA" id="ARBA00093789"/>
    </source>
</evidence>
<dbReference type="Pfam" id="PF03787">
    <property type="entry name" value="RAMPs"/>
    <property type="match status" value="1"/>
</dbReference>
<dbReference type="GO" id="GO:0051607">
    <property type="term" value="P:defense response to virus"/>
    <property type="evidence" value="ECO:0007669"/>
    <property type="project" value="UniProtKB-KW"/>
</dbReference>
<keyword evidence="1" id="KW-0051">Antiviral defense</keyword>